<dbReference type="InterPro" id="IPR012976">
    <property type="entry name" value="NOSIC"/>
</dbReference>
<evidence type="ECO:0000256" key="3">
    <source>
        <dbReference type="ARBA" id="ARBA00022517"/>
    </source>
</evidence>
<evidence type="ECO:0000256" key="4">
    <source>
        <dbReference type="ARBA" id="ARBA00023242"/>
    </source>
</evidence>
<feature type="region of interest" description="Disordered" evidence="6">
    <location>
        <begin position="441"/>
        <end position="498"/>
    </location>
</feature>
<dbReference type="Gene3D" id="1.10.246.90">
    <property type="entry name" value="Nop domain"/>
    <property type="match status" value="1"/>
</dbReference>
<evidence type="ECO:0000256" key="1">
    <source>
        <dbReference type="ARBA" id="ARBA00004604"/>
    </source>
</evidence>
<comment type="similarity">
    <text evidence="2">Belongs to the NOP5/NOP56 family.</text>
</comment>
<organism evidence="8 9">
    <name type="scientific">Cryptosporidium xiaoi</name>
    <dbReference type="NCBI Taxonomy" id="659607"/>
    <lineage>
        <taxon>Eukaryota</taxon>
        <taxon>Sar</taxon>
        <taxon>Alveolata</taxon>
        <taxon>Apicomplexa</taxon>
        <taxon>Conoidasida</taxon>
        <taxon>Coccidia</taxon>
        <taxon>Eucoccidiorida</taxon>
        <taxon>Eimeriorina</taxon>
        <taxon>Cryptosporidiidae</taxon>
        <taxon>Cryptosporidium</taxon>
    </lineage>
</organism>
<dbReference type="Gene3D" id="1.10.287.4070">
    <property type="match status" value="1"/>
</dbReference>
<proteinExistence type="inferred from homology"/>
<evidence type="ECO:0000256" key="6">
    <source>
        <dbReference type="SAM" id="MobiDB-lite"/>
    </source>
</evidence>
<dbReference type="InterPro" id="IPR042239">
    <property type="entry name" value="Nop_C"/>
</dbReference>
<dbReference type="GO" id="GO:0032040">
    <property type="term" value="C:small-subunit processome"/>
    <property type="evidence" value="ECO:0007669"/>
    <property type="project" value="InterPro"/>
</dbReference>
<dbReference type="Pfam" id="PF01798">
    <property type="entry name" value="Nop"/>
    <property type="match status" value="1"/>
</dbReference>
<dbReference type="PROSITE" id="PS51358">
    <property type="entry name" value="NOP"/>
    <property type="match status" value="1"/>
</dbReference>
<reference evidence="8 9" key="1">
    <citation type="submission" date="2023-10" db="EMBL/GenBank/DDBJ databases">
        <title>Comparative genomics analysis reveals potential genetic determinants of host preference in Cryptosporidium xiaoi.</title>
        <authorList>
            <person name="Xiao L."/>
            <person name="Li J."/>
        </authorList>
    </citation>
    <scope>NUCLEOTIDE SEQUENCE [LARGE SCALE GENOMIC DNA]</scope>
    <source>
        <strain evidence="8 9">52996</strain>
    </source>
</reference>
<comment type="subcellular location">
    <subcellularLocation>
        <location evidence="1">Nucleus</location>
        <location evidence="1">Nucleolus</location>
    </subcellularLocation>
</comment>
<dbReference type="SMART" id="SM00931">
    <property type="entry name" value="NOSIC"/>
    <property type="match status" value="1"/>
</dbReference>
<dbReference type="InterPro" id="IPR045056">
    <property type="entry name" value="Nop56/Nop58"/>
</dbReference>
<feature type="domain" description="Nop" evidence="7">
    <location>
        <begin position="300"/>
        <end position="420"/>
    </location>
</feature>
<dbReference type="AlphaFoldDB" id="A0AAV9XVF9"/>
<keyword evidence="4" id="KW-0539">Nucleus</keyword>
<dbReference type="EMBL" id="JAWDEY010000032">
    <property type="protein sequence ID" value="KAK6588464.1"/>
    <property type="molecule type" value="Genomic_DNA"/>
</dbReference>
<comment type="caution">
    <text evidence="8">The sequence shown here is derived from an EMBL/GenBank/DDBJ whole genome shotgun (WGS) entry which is preliminary data.</text>
</comment>
<evidence type="ECO:0000313" key="9">
    <source>
        <dbReference type="Proteomes" id="UP001311799"/>
    </source>
</evidence>
<keyword evidence="9" id="KW-1185">Reference proteome</keyword>
<evidence type="ECO:0000256" key="2">
    <source>
        <dbReference type="ARBA" id="ARBA00009211"/>
    </source>
</evidence>
<dbReference type="PANTHER" id="PTHR10894:SF0">
    <property type="entry name" value="NUCLEOLAR PROTEIN 56"/>
    <property type="match status" value="1"/>
</dbReference>
<dbReference type="FunFam" id="1.10.246.90:FF:000001">
    <property type="entry name" value="Nucleolar protein 56"/>
    <property type="match status" value="1"/>
</dbReference>
<evidence type="ECO:0000313" key="8">
    <source>
        <dbReference type="EMBL" id="KAK6588464.1"/>
    </source>
</evidence>
<name>A0AAV9XVF9_9CRYT</name>
<dbReference type="GO" id="GO:0042254">
    <property type="term" value="P:ribosome biogenesis"/>
    <property type="evidence" value="ECO:0007669"/>
    <property type="project" value="UniProtKB-KW"/>
</dbReference>
<dbReference type="InterPro" id="IPR002687">
    <property type="entry name" value="Nop_dom"/>
</dbReference>
<accession>A0AAV9XVF9</accession>
<sequence length="498" mass="56428">MSGDKKLYVLFESAAGYLLCKINNWEEIGQVTETVIEVCGDPMRFGQIAQFSSFYPFQTAEMALDNMINIQNGNVTDDLKTFLVQNLPKKAKKYNLGVGDVSLGKKLSEQGYPILIDRNINELLRGIRIHFTRIVKSFENGSNVGDLHKFQVGLGHSFSRNKLQFDPNKQDKAIVQSIALIDRLDKDINLFTMRCREWYSWHFPELSKIVTDSEKYLKLLSLIGNKDEFEDNDENREKISKIVKDENTEQDIFNSILISMGQDITLNDMNMIKNLAKQLIKLHKQRSNLIEYLNNRLNNVAPNLQTLLGDVLAARLIAHSGSLVNLAKSPASTIQVLGAEKALFRALKSKGNTPKYGLLFQSTYIGKASQKNKGKISRYLANKCSIASRIDNFSANNNLSNVFGEKLKQQVEDRLKYLSEGISPPKNIDIMRQAIIENQDILSSSNVDQKSPKKRDEKGKDKKRKSKSNEDENNISNFEQSEKSSKKKKKKSSDLGDD</sequence>
<dbReference type="InterPro" id="IPR036070">
    <property type="entry name" value="Nop_dom_sf"/>
</dbReference>
<dbReference type="GO" id="GO:0031428">
    <property type="term" value="C:box C/D methylation guide snoRNP complex"/>
    <property type="evidence" value="ECO:0007669"/>
    <property type="project" value="InterPro"/>
</dbReference>
<dbReference type="InterPro" id="IPR012974">
    <property type="entry name" value="NOP58/56_N"/>
</dbReference>
<evidence type="ECO:0000256" key="5">
    <source>
        <dbReference type="ARBA" id="ARBA00040742"/>
    </source>
</evidence>
<dbReference type="GO" id="GO:0030515">
    <property type="term" value="F:snoRNA binding"/>
    <property type="evidence" value="ECO:0007669"/>
    <property type="project" value="InterPro"/>
</dbReference>
<keyword evidence="3" id="KW-0690">Ribosome biogenesis</keyword>
<feature type="compositionally biased region" description="Basic and acidic residues" evidence="6">
    <location>
        <begin position="450"/>
        <end position="460"/>
    </location>
</feature>
<dbReference type="SUPFAM" id="SSF89124">
    <property type="entry name" value="Nop domain"/>
    <property type="match status" value="1"/>
</dbReference>
<dbReference type="Pfam" id="PF08156">
    <property type="entry name" value="NOP5NT"/>
    <property type="match status" value="1"/>
</dbReference>
<gene>
    <name evidence="8" type="ORF">RS030_4599</name>
</gene>
<dbReference type="PANTHER" id="PTHR10894">
    <property type="entry name" value="NUCLEOLAR PROTEIN 5 NUCLEOLAR PROTEIN NOP5 NOP58"/>
    <property type="match status" value="1"/>
</dbReference>
<protein>
    <recommendedName>
        <fullName evidence="5">Nucleolar protein 56</fullName>
    </recommendedName>
</protein>
<dbReference type="Proteomes" id="UP001311799">
    <property type="component" value="Unassembled WGS sequence"/>
</dbReference>
<evidence type="ECO:0000259" key="7">
    <source>
        <dbReference type="PROSITE" id="PS51358"/>
    </source>
</evidence>